<proteinExistence type="predicted"/>
<feature type="transmembrane region" description="Helical" evidence="6">
    <location>
        <begin position="418"/>
        <end position="436"/>
    </location>
</feature>
<feature type="transmembrane region" description="Helical" evidence="6">
    <location>
        <begin position="83"/>
        <end position="101"/>
    </location>
</feature>
<evidence type="ECO:0000256" key="2">
    <source>
        <dbReference type="ARBA" id="ARBA00022448"/>
    </source>
</evidence>
<dbReference type="PANTHER" id="PTHR23519">
    <property type="entry name" value="AUTOPHAGY-RELATED PROTEIN 22"/>
    <property type="match status" value="1"/>
</dbReference>
<reference evidence="7" key="1">
    <citation type="submission" date="2020-01" db="EMBL/GenBank/DDBJ databases">
        <authorList>
            <person name="Yang Y."/>
            <person name="Kwon Y.M."/>
        </authorList>
    </citation>
    <scope>NUCLEOTIDE SEQUENCE</scope>
    <source>
        <strain evidence="7">PG104</strain>
    </source>
</reference>
<feature type="transmembrane region" description="Helical" evidence="6">
    <location>
        <begin position="51"/>
        <end position="71"/>
    </location>
</feature>
<feature type="transmembrane region" description="Helical" evidence="6">
    <location>
        <begin position="388"/>
        <end position="412"/>
    </location>
</feature>
<dbReference type="RefSeq" id="WP_211783326.1">
    <property type="nucleotide sequence ID" value="NZ_CP047289.1"/>
</dbReference>
<feature type="transmembrane region" description="Helical" evidence="6">
    <location>
        <begin position="147"/>
        <end position="168"/>
    </location>
</feature>
<dbReference type="SUPFAM" id="SSF103473">
    <property type="entry name" value="MFS general substrate transporter"/>
    <property type="match status" value="1"/>
</dbReference>
<dbReference type="GO" id="GO:0012505">
    <property type="term" value="C:endomembrane system"/>
    <property type="evidence" value="ECO:0007669"/>
    <property type="project" value="UniProtKB-SubCell"/>
</dbReference>
<feature type="transmembrane region" description="Helical" evidence="6">
    <location>
        <begin position="316"/>
        <end position="335"/>
    </location>
</feature>
<dbReference type="Gene3D" id="1.20.1250.20">
    <property type="entry name" value="MFS general substrate transporter like domains"/>
    <property type="match status" value="1"/>
</dbReference>
<accession>A0A8J8MSV5</accession>
<dbReference type="EMBL" id="CP047289">
    <property type="protein sequence ID" value="QUS36105.1"/>
    <property type="molecule type" value="Genomic_DNA"/>
</dbReference>
<feature type="transmembrane region" description="Helical" evidence="6">
    <location>
        <begin position="107"/>
        <end position="126"/>
    </location>
</feature>
<evidence type="ECO:0000313" key="8">
    <source>
        <dbReference type="Proteomes" id="UP000679284"/>
    </source>
</evidence>
<feature type="transmembrane region" description="Helical" evidence="6">
    <location>
        <begin position="12"/>
        <end position="39"/>
    </location>
</feature>
<feature type="transmembrane region" description="Helical" evidence="6">
    <location>
        <begin position="347"/>
        <end position="367"/>
    </location>
</feature>
<name>A0A8J8MSV5_9RHOB</name>
<dbReference type="InterPro" id="IPR036259">
    <property type="entry name" value="MFS_trans_sf"/>
</dbReference>
<evidence type="ECO:0000256" key="4">
    <source>
        <dbReference type="ARBA" id="ARBA00022989"/>
    </source>
</evidence>
<feature type="transmembrane region" description="Helical" evidence="6">
    <location>
        <begin position="283"/>
        <end position="304"/>
    </location>
</feature>
<dbReference type="AlphaFoldDB" id="A0A8J8MSV5"/>
<evidence type="ECO:0000256" key="1">
    <source>
        <dbReference type="ARBA" id="ARBA00004127"/>
    </source>
</evidence>
<keyword evidence="2" id="KW-0813">Transport</keyword>
<dbReference type="Proteomes" id="UP000679284">
    <property type="component" value="Chromosome"/>
</dbReference>
<protein>
    <submittedName>
        <fullName evidence="7">MFS transporter</fullName>
    </submittedName>
</protein>
<keyword evidence="5 6" id="KW-0472">Membrane</keyword>
<dbReference type="KEGG" id="fap:GR316_07370"/>
<dbReference type="InterPro" id="IPR050495">
    <property type="entry name" value="ATG22/LtaA_families"/>
</dbReference>
<comment type="subcellular location">
    <subcellularLocation>
        <location evidence="1">Endomembrane system</location>
        <topology evidence="1">Multi-pass membrane protein</topology>
    </subcellularLocation>
</comment>
<dbReference type="Pfam" id="PF11700">
    <property type="entry name" value="ATG22"/>
    <property type="match status" value="1"/>
</dbReference>
<dbReference type="PANTHER" id="PTHR23519:SF1">
    <property type="entry name" value="AUTOPHAGY-RELATED PROTEIN 22"/>
    <property type="match status" value="1"/>
</dbReference>
<dbReference type="InterPro" id="IPR024671">
    <property type="entry name" value="Atg22-like"/>
</dbReference>
<keyword evidence="4 6" id="KW-1133">Transmembrane helix</keyword>
<feature type="transmembrane region" description="Helical" evidence="6">
    <location>
        <begin position="252"/>
        <end position="277"/>
    </location>
</feature>
<evidence type="ECO:0000313" key="7">
    <source>
        <dbReference type="EMBL" id="QUS36105.1"/>
    </source>
</evidence>
<evidence type="ECO:0000256" key="5">
    <source>
        <dbReference type="ARBA" id="ARBA00023136"/>
    </source>
</evidence>
<gene>
    <name evidence="7" type="ORF">GR316_07370</name>
</gene>
<feature type="transmembrane region" description="Helical" evidence="6">
    <location>
        <begin position="196"/>
        <end position="215"/>
    </location>
</feature>
<keyword evidence="3 6" id="KW-0812">Transmembrane</keyword>
<keyword evidence="8" id="KW-1185">Reference proteome</keyword>
<sequence length="445" mass="46486">MTSTGGKARRAIWGWYFFDWASQPYATLLTTFIFAPYMARIMGDGAAAQAVWAYGLAAAGVLIAVGSPLLGAVADRTGGHRRFLLVFSAMYVLGAAGLWWAEPGAPRTAWTVTCFAIGLVGMEYATTFTNAVMPRLAPRAELGRISGSGWAFGYAGGVIALVLMLVFLQEGPDGRTLAGLTPAFGLDPARAEGTRAVGPFTALWYALFILPFFVFTKMPPAGPDGVRAALRGALPDLRAALMRLRRDRRLGGFLLASMLYRDALNGIYAFGGIYAVGVLGWEVRAVGIFGILAAIAGAAGAWAGGRADRRFGPQPVIMVCLGLLTAAAAAVPMLGPERILGLPVAPLVPTAAFYAIGALIGAAGGAAQAASRTLLIDRADPARITEAFGLFALSGKATAFLAPLAIGIATQISGSQQIGVLPVIALFLAGLGLLWWSGMNRRPHR</sequence>
<evidence type="ECO:0000256" key="3">
    <source>
        <dbReference type="ARBA" id="ARBA00022692"/>
    </source>
</evidence>
<evidence type="ECO:0000256" key="6">
    <source>
        <dbReference type="SAM" id="Phobius"/>
    </source>
</evidence>
<organism evidence="7 8">
    <name type="scientific">Falsirhodobacter algicola</name>
    <dbReference type="NCBI Taxonomy" id="2692330"/>
    <lineage>
        <taxon>Bacteria</taxon>
        <taxon>Pseudomonadati</taxon>
        <taxon>Pseudomonadota</taxon>
        <taxon>Alphaproteobacteria</taxon>
        <taxon>Rhodobacterales</taxon>
        <taxon>Paracoccaceae</taxon>
        <taxon>Falsirhodobacter</taxon>
    </lineage>
</organism>